<comment type="caution">
    <text evidence="1">The sequence shown here is derived from an EMBL/GenBank/DDBJ whole genome shotgun (WGS) entry which is preliminary data.</text>
</comment>
<keyword evidence="2" id="KW-1185">Reference proteome</keyword>
<feature type="non-terminal residue" evidence="1">
    <location>
        <position position="71"/>
    </location>
</feature>
<name>A0ACB9WZZ9_CHAAC</name>
<dbReference type="Proteomes" id="UP001057452">
    <property type="component" value="Chromosome 10"/>
</dbReference>
<sequence>ACKLQQHEARGSCHHPSLTVCHSSGLPRPRPPPAVPATLHSPRSAHLLRPPLSVSVPTGMLLGSALFNDFL</sequence>
<dbReference type="EMBL" id="CM043794">
    <property type="protein sequence ID" value="KAI4819016.1"/>
    <property type="molecule type" value="Genomic_DNA"/>
</dbReference>
<gene>
    <name evidence="1" type="ORF">KUCAC02_004297</name>
</gene>
<evidence type="ECO:0000313" key="1">
    <source>
        <dbReference type="EMBL" id="KAI4819016.1"/>
    </source>
</evidence>
<protein>
    <submittedName>
        <fullName evidence="1">Uncharacterized protein</fullName>
    </submittedName>
</protein>
<reference evidence="1" key="1">
    <citation type="submission" date="2022-05" db="EMBL/GenBank/DDBJ databases">
        <title>Chromosome-level genome of Chaenocephalus aceratus.</title>
        <authorList>
            <person name="Park H."/>
        </authorList>
    </citation>
    <scope>NUCLEOTIDE SEQUENCE</scope>
    <source>
        <strain evidence="1">KU_202001</strain>
    </source>
</reference>
<feature type="non-terminal residue" evidence="1">
    <location>
        <position position="1"/>
    </location>
</feature>
<accession>A0ACB9WZZ9</accession>
<evidence type="ECO:0000313" key="2">
    <source>
        <dbReference type="Proteomes" id="UP001057452"/>
    </source>
</evidence>
<organism evidence="1 2">
    <name type="scientific">Chaenocephalus aceratus</name>
    <name type="common">Blackfin icefish</name>
    <name type="synonym">Chaenichthys aceratus</name>
    <dbReference type="NCBI Taxonomy" id="36190"/>
    <lineage>
        <taxon>Eukaryota</taxon>
        <taxon>Metazoa</taxon>
        <taxon>Chordata</taxon>
        <taxon>Craniata</taxon>
        <taxon>Vertebrata</taxon>
        <taxon>Euteleostomi</taxon>
        <taxon>Actinopterygii</taxon>
        <taxon>Neopterygii</taxon>
        <taxon>Teleostei</taxon>
        <taxon>Neoteleostei</taxon>
        <taxon>Acanthomorphata</taxon>
        <taxon>Eupercaria</taxon>
        <taxon>Perciformes</taxon>
        <taxon>Notothenioidei</taxon>
        <taxon>Channichthyidae</taxon>
        <taxon>Chaenocephalus</taxon>
    </lineage>
</organism>
<proteinExistence type="predicted"/>